<dbReference type="Gene3D" id="1.10.1130.10">
    <property type="entry name" value="Flavocytochrome C3, Chain A"/>
    <property type="match status" value="1"/>
</dbReference>
<gene>
    <name evidence="2" type="ORF">SAMN02745124_00995</name>
</gene>
<evidence type="ECO:0000313" key="2">
    <source>
        <dbReference type="EMBL" id="SHH57785.1"/>
    </source>
</evidence>
<accession>A0A1M5U3V0</accession>
<dbReference type="AlphaFoldDB" id="A0A1M5U3V0"/>
<evidence type="ECO:0000313" key="3">
    <source>
        <dbReference type="Proteomes" id="UP000184139"/>
    </source>
</evidence>
<name>A0A1M5U3V0_9BACT</name>
<dbReference type="NCBIfam" id="NF040886">
    <property type="entry name" value="cyt_C_like_Sec"/>
    <property type="match status" value="1"/>
</dbReference>
<feature type="signal peptide" evidence="1">
    <location>
        <begin position="1"/>
        <end position="21"/>
    </location>
</feature>
<dbReference type="STRING" id="1121409.SAMN02745124_00995"/>
<dbReference type="Proteomes" id="UP000184139">
    <property type="component" value="Unassembled WGS sequence"/>
</dbReference>
<keyword evidence="3" id="KW-1185">Reference proteome</keyword>
<reference evidence="2 3" key="1">
    <citation type="submission" date="2016-11" db="EMBL/GenBank/DDBJ databases">
        <authorList>
            <person name="Jaros S."/>
            <person name="Januszkiewicz K."/>
            <person name="Wedrychowicz H."/>
        </authorList>
    </citation>
    <scope>NUCLEOTIDE SEQUENCE [LARGE SCALE GENOMIC DNA]</scope>
    <source>
        <strain evidence="2 3">DSM 9705</strain>
    </source>
</reference>
<feature type="chain" id="PRO_5012928963" evidence="1">
    <location>
        <begin position="22"/>
        <end position="319"/>
    </location>
</feature>
<dbReference type="EMBL" id="FQXS01000004">
    <property type="protein sequence ID" value="SHH57785.1"/>
    <property type="molecule type" value="Genomic_DNA"/>
</dbReference>
<dbReference type="InterPro" id="IPR036280">
    <property type="entry name" value="Multihaem_cyt_sf"/>
</dbReference>
<protein>
    <submittedName>
        <fullName evidence="2">Uncharacterized protein</fullName>
    </submittedName>
</protein>
<organism evidence="2 3">
    <name type="scientific">Desulfofustis glycolicus DSM 9705</name>
    <dbReference type="NCBI Taxonomy" id="1121409"/>
    <lineage>
        <taxon>Bacteria</taxon>
        <taxon>Pseudomonadati</taxon>
        <taxon>Thermodesulfobacteriota</taxon>
        <taxon>Desulfobulbia</taxon>
        <taxon>Desulfobulbales</taxon>
        <taxon>Desulfocapsaceae</taxon>
        <taxon>Desulfofustis</taxon>
    </lineage>
</organism>
<dbReference type="SUPFAM" id="SSF48695">
    <property type="entry name" value="Multiheme cytochromes"/>
    <property type="match status" value="1"/>
</dbReference>
<evidence type="ECO:0000256" key="1">
    <source>
        <dbReference type="SAM" id="SignalP"/>
    </source>
</evidence>
<keyword evidence="1" id="KW-0732">Signal</keyword>
<proteinExistence type="predicted"/>
<sequence length="319" mass="35203">MRKSFIVGLACFAITALTAWGAFGAGGPKPEPLPKAKTIKELAERYDSSSCMDCHEDIHDEWSNSLHARSILGTPRTAPTIITAIENGLKIFPYSGVTKDEDITVEHLMMCAKCHLPQLDEATDDVAREIVATIRGWQQAYRDGDYDKVDELQETIESLNIGCTVCHNKLAFIHKWADGYAQPDTIYGAMEGDHEDEVYTKMAEAPALGESIFCGQCHGLGPNFELEHPSQCATLYGSYLYSYVAHGGSESCQECHMEKSGLGHDMQSYKSDEMIDMAVDVTVEGRSLFWRKNKEDGVLPIGVINVEIYNKAGHVIPDG</sequence>